<dbReference type="AlphaFoldDB" id="A0A015X519"/>
<proteinExistence type="predicted"/>
<dbReference type="PATRIC" id="fig|1339327.3.peg.2260"/>
<dbReference type="Proteomes" id="UP000022082">
    <property type="component" value="Unassembled WGS sequence"/>
</dbReference>
<dbReference type="RefSeq" id="WP_005819393.1">
    <property type="nucleotide sequence ID" value="NZ_JGDJ01000170.1"/>
</dbReference>
<organism evidence="1 2">
    <name type="scientific">Bacteroides fragilis str. S36L11</name>
    <dbReference type="NCBI Taxonomy" id="1339327"/>
    <lineage>
        <taxon>Bacteria</taxon>
        <taxon>Pseudomonadati</taxon>
        <taxon>Bacteroidota</taxon>
        <taxon>Bacteroidia</taxon>
        <taxon>Bacteroidales</taxon>
        <taxon>Bacteroidaceae</taxon>
        <taxon>Bacteroides</taxon>
    </lineage>
</organism>
<gene>
    <name evidence="1" type="ORF">M136_1618</name>
</gene>
<accession>A0A015X519</accession>
<name>A0A015X519_BACFG</name>
<dbReference type="EMBL" id="JGDJ01000170">
    <property type="protein sequence ID" value="EXZ29185.1"/>
    <property type="molecule type" value="Genomic_DNA"/>
</dbReference>
<reference evidence="1 2" key="1">
    <citation type="submission" date="2014-02" db="EMBL/GenBank/DDBJ databases">
        <authorList>
            <person name="Sears C."/>
            <person name="Carroll K."/>
            <person name="Sack B.R."/>
            <person name="Qadri F."/>
            <person name="Myers L.L."/>
            <person name="Chung G.-T."/>
            <person name="Escheverria P."/>
            <person name="Fraser C.M."/>
            <person name="Sadzewicz L."/>
            <person name="Shefchek K.A."/>
            <person name="Tallon L."/>
            <person name="Das S.P."/>
            <person name="Daugherty S."/>
            <person name="Mongodin E.F."/>
        </authorList>
    </citation>
    <scope>NUCLEOTIDE SEQUENCE [LARGE SCALE GENOMIC DNA]</scope>
    <source>
        <strain evidence="1 2">S36L11</strain>
    </source>
</reference>
<evidence type="ECO:0008006" key="3">
    <source>
        <dbReference type="Google" id="ProtNLM"/>
    </source>
</evidence>
<comment type="caution">
    <text evidence="1">The sequence shown here is derived from an EMBL/GenBank/DDBJ whole genome shotgun (WGS) entry which is preliminary data.</text>
</comment>
<sequence length="118" mass="13280">MATLDDITEKIRSAMEAQGTYTPELDLCIELCAGSYMAFRIALSDISKKRMKSFTKEITRENNEKLVAHPAFKTLFDALEATRKQLRELGLTLQTLASGEADEVTELIDEVNKADDYE</sequence>
<evidence type="ECO:0000313" key="2">
    <source>
        <dbReference type="Proteomes" id="UP000022082"/>
    </source>
</evidence>
<evidence type="ECO:0000313" key="1">
    <source>
        <dbReference type="EMBL" id="EXZ29185.1"/>
    </source>
</evidence>
<protein>
    <recommendedName>
        <fullName evidence="3">Phage terminase small subunit P27 family</fullName>
    </recommendedName>
</protein>